<dbReference type="InterPro" id="IPR006102">
    <property type="entry name" value="Ig-like_GH2"/>
</dbReference>
<dbReference type="InterPro" id="IPR017853">
    <property type="entry name" value="GH"/>
</dbReference>
<dbReference type="Pfam" id="PF02836">
    <property type="entry name" value="Glyco_hydro_2_C"/>
    <property type="match status" value="1"/>
</dbReference>
<reference evidence="7 8" key="1">
    <citation type="submission" date="2022-02" db="EMBL/GenBank/DDBJ databases">
        <authorList>
            <person name="Min J."/>
        </authorList>
    </citation>
    <scope>NUCLEOTIDE SEQUENCE [LARGE SCALE GENOMIC DNA]</scope>
    <source>
        <strain evidence="7 8">GR10-1</strain>
    </source>
</reference>
<organism evidence="7 8">
    <name type="scientific">Niabella ginsengisoli</name>
    <dbReference type="NCBI Taxonomy" id="522298"/>
    <lineage>
        <taxon>Bacteria</taxon>
        <taxon>Pseudomonadati</taxon>
        <taxon>Bacteroidota</taxon>
        <taxon>Chitinophagia</taxon>
        <taxon>Chitinophagales</taxon>
        <taxon>Chitinophagaceae</taxon>
        <taxon>Niabella</taxon>
    </lineage>
</organism>
<dbReference type="Gene3D" id="2.60.120.260">
    <property type="entry name" value="Galactose-binding domain-like"/>
    <property type="match status" value="1"/>
</dbReference>
<comment type="similarity">
    <text evidence="1">Belongs to the glycosyl hydrolase 2 family.</text>
</comment>
<dbReference type="InterPro" id="IPR036156">
    <property type="entry name" value="Beta-gal/glucu_dom_sf"/>
</dbReference>
<feature type="domain" description="Glycoside hydrolase family 2 immunoglobulin-like beta-sandwich" evidence="4">
    <location>
        <begin position="145"/>
        <end position="209"/>
    </location>
</feature>
<protein>
    <submittedName>
        <fullName evidence="7">Beta-galactosidase</fullName>
    </submittedName>
</protein>
<evidence type="ECO:0000256" key="3">
    <source>
        <dbReference type="ARBA" id="ARBA00023295"/>
    </source>
</evidence>
<feature type="domain" description="Glycoside hydrolase family 2 catalytic" evidence="5">
    <location>
        <begin position="251"/>
        <end position="380"/>
    </location>
</feature>
<dbReference type="PANTHER" id="PTHR42732:SF2">
    <property type="entry name" value="BETA-MANNOSIDASE"/>
    <property type="match status" value="1"/>
</dbReference>
<dbReference type="InterPro" id="IPR008979">
    <property type="entry name" value="Galactose-bd-like_sf"/>
</dbReference>
<evidence type="ECO:0000313" key="7">
    <source>
        <dbReference type="EMBL" id="MCH5598963.1"/>
    </source>
</evidence>
<evidence type="ECO:0000313" key="8">
    <source>
        <dbReference type="Proteomes" id="UP001202248"/>
    </source>
</evidence>
<sequence>MLPEQELWYSRKFSIPDTWGDKEMILHFDAVDWETKVWVNGKLAGTHKGGSDPFEFNITSHLKKSGEQELVVSVWDPTDKEMQARGKQSLDPKGIWYTAVSGIWQSVWLEPVSKSHIAEAYPVPDIDRSRVYFNFQSENITGSHQLNVLIKNGNNVVKDTTLSFHKAIIIPLPNVKLWTPETPELYHTTITIKKRGTVVDQFNTYFAMRKINMVKDENGYMRLALNNKPVFHLGTLDQGWWPDGLLTPPSEEAMMYDIVKLKEMGFNTIRKHIKVEPSRYYYMADSIGMLLWQDMPSGFLWPDHPSHVKHDDKEDWVRPAESAVQFEKEWESIMNHLRFFPSIVMWVPFNEGWGQYDTKRITAWTKKYDPTRLVNSPSGWTDRGVGDVMDVHQYPGPGMGVVDLNPGRSMVLGEFGGLGLVVKDHIWNANKRNWGYKTYTQDSVLVREYTELMHNLSLMVKRGLSAAIYTQTTDVEGEVNGLITYDRKVIKMPETLLRKLHEPMYEKADGKILFVNQRNETDRPFIFSSGQEPPADWLTGAVKFNKDKQKVAVKKGGNIYAYQDVDFGNEMPEGLGLKLYASGDVKIYVNGVLVWSEDQVRIKRHYDDINLSSYVHLLKPWNNRIAVEAKAATQDVDFDFSLYQWNK</sequence>
<evidence type="ECO:0000259" key="6">
    <source>
        <dbReference type="Pfam" id="PF02837"/>
    </source>
</evidence>
<dbReference type="SUPFAM" id="SSF49785">
    <property type="entry name" value="Galactose-binding domain-like"/>
    <property type="match status" value="1"/>
</dbReference>
<keyword evidence="3" id="KW-0326">Glycosidase</keyword>
<dbReference type="InterPro" id="IPR006103">
    <property type="entry name" value="Glyco_hydro_2_cat"/>
</dbReference>
<gene>
    <name evidence="7" type="ORF">MKP09_14145</name>
</gene>
<dbReference type="SUPFAM" id="SSF51445">
    <property type="entry name" value="(Trans)glycosidases"/>
    <property type="match status" value="1"/>
</dbReference>
<feature type="domain" description="Glycosyl hydrolases family 2 sugar binding" evidence="6">
    <location>
        <begin position="7"/>
        <end position="109"/>
    </location>
</feature>
<dbReference type="PANTHER" id="PTHR42732">
    <property type="entry name" value="BETA-GALACTOSIDASE"/>
    <property type="match status" value="1"/>
</dbReference>
<evidence type="ECO:0000259" key="5">
    <source>
        <dbReference type="Pfam" id="PF02836"/>
    </source>
</evidence>
<proteinExistence type="inferred from homology"/>
<dbReference type="InterPro" id="IPR006104">
    <property type="entry name" value="Glyco_hydro_2_N"/>
</dbReference>
<evidence type="ECO:0000259" key="4">
    <source>
        <dbReference type="Pfam" id="PF00703"/>
    </source>
</evidence>
<accession>A0ABS9SKQ5</accession>
<name>A0ABS9SKQ5_9BACT</name>
<dbReference type="EMBL" id="JAKWBL010000002">
    <property type="protein sequence ID" value="MCH5598963.1"/>
    <property type="molecule type" value="Genomic_DNA"/>
</dbReference>
<dbReference type="InterPro" id="IPR051913">
    <property type="entry name" value="GH2_Domain-Containing"/>
</dbReference>
<dbReference type="RefSeq" id="WP_240830625.1">
    <property type="nucleotide sequence ID" value="NZ_JAKWBL010000002.1"/>
</dbReference>
<keyword evidence="8" id="KW-1185">Reference proteome</keyword>
<dbReference type="Gene3D" id="3.20.20.80">
    <property type="entry name" value="Glycosidases"/>
    <property type="match status" value="1"/>
</dbReference>
<dbReference type="Gene3D" id="2.60.40.10">
    <property type="entry name" value="Immunoglobulins"/>
    <property type="match status" value="1"/>
</dbReference>
<dbReference type="Pfam" id="PF00703">
    <property type="entry name" value="Glyco_hydro_2"/>
    <property type="match status" value="1"/>
</dbReference>
<dbReference type="Pfam" id="PF02837">
    <property type="entry name" value="Glyco_hydro_2_N"/>
    <property type="match status" value="1"/>
</dbReference>
<evidence type="ECO:0000256" key="2">
    <source>
        <dbReference type="ARBA" id="ARBA00022801"/>
    </source>
</evidence>
<comment type="caution">
    <text evidence="7">The sequence shown here is derived from an EMBL/GenBank/DDBJ whole genome shotgun (WGS) entry which is preliminary data.</text>
</comment>
<evidence type="ECO:0000256" key="1">
    <source>
        <dbReference type="ARBA" id="ARBA00007401"/>
    </source>
</evidence>
<dbReference type="SUPFAM" id="SSF49303">
    <property type="entry name" value="beta-Galactosidase/glucuronidase domain"/>
    <property type="match status" value="1"/>
</dbReference>
<dbReference type="Proteomes" id="UP001202248">
    <property type="component" value="Unassembled WGS sequence"/>
</dbReference>
<dbReference type="InterPro" id="IPR013783">
    <property type="entry name" value="Ig-like_fold"/>
</dbReference>
<keyword evidence="2" id="KW-0378">Hydrolase</keyword>